<sequence length="101" mass="11415">MSDLEPMNKYEVKEAIDDAIQKHEARKEGNFVPIYALDLYKKDIESQIRELNGEIKDLKADAADARDRNRWLFRLVVGAVITSFIPIAIALLSRGSGGLLR</sequence>
<keyword evidence="2" id="KW-1133">Transmembrane helix</keyword>
<feature type="transmembrane region" description="Helical" evidence="2">
    <location>
        <begin position="71"/>
        <end position="92"/>
    </location>
</feature>
<evidence type="ECO:0000313" key="3">
    <source>
        <dbReference type="EMBL" id="DAE10661.1"/>
    </source>
</evidence>
<evidence type="ECO:0000256" key="1">
    <source>
        <dbReference type="SAM" id="Coils"/>
    </source>
</evidence>
<reference evidence="3" key="1">
    <citation type="journal article" date="2021" name="Proc. Natl. Acad. Sci. U.S.A.">
        <title>A Catalog of Tens of Thousands of Viruses from Human Metagenomes Reveals Hidden Associations with Chronic Diseases.</title>
        <authorList>
            <person name="Tisza M.J."/>
            <person name="Buck C.B."/>
        </authorList>
    </citation>
    <scope>NUCLEOTIDE SEQUENCE</scope>
    <source>
        <strain evidence="3">CtlgF9</strain>
    </source>
</reference>
<keyword evidence="2" id="KW-0472">Membrane</keyword>
<organism evidence="3">
    <name type="scientific">Siphoviridae sp. ctlgF9</name>
    <dbReference type="NCBI Taxonomy" id="2825649"/>
    <lineage>
        <taxon>Viruses</taxon>
        <taxon>Duplodnaviria</taxon>
        <taxon>Heunggongvirae</taxon>
        <taxon>Uroviricota</taxon>
        <taxon>Caudoviricetes</taxon>
    </lineage>
</organism>
<feature type="coiled-coil region" evidence="1">
    <location>
        <begin position="41"/>
        <end position="68"/>
    </location>
</feature>
<name>A0A8S5PW32_9CAUD</name>
<evidence type="ECO:0000256" key="2">
    <source>
        <dbReference type="SAM" id="Phobius"/>
    </source>
</evidence>
<dbReference type="EMBL" id="BK015517">
    <property type="protein sequence ID" value="DAE10661.1"/>
    <property type="molecule type" value="Genomic_DNA"/>
</dbReference>
<keyword evidence="2" id="KW-0812">Transmembrane</keyword>
<proteinExistence type="predicted"/>
<protein>
    <submittedName>
        <fullName evidence="3">Hemolysin XhlA</fullName>
    </submittedName>
</protein>
<keyword evidence="1" id="KW-0175">Coiled coil</keyword>
<accession>A0A8S5PW32</accession>